<feature type="domain" description="Response regulatory" evidence="3">
    <location>
        <begin position="3"/>
        <end position="115"/>
    </location>
</feature>
<dbReference type="Gene3D" id="3.40.50.2300">
    <property type="match status" value="1"/>
</dbReference>
<organism evidence="4 5">
    <name type="scientific">Lacihabitans lacunae</name>
    <dbReference type="NCBI Taxonomy" id="1028214"/>
    <lineage>
        <taxon>Bacteria</taxon>
        <taxon>Pseudomonadati</taxon>
        <taxon>Bacteroidota</taxon>
        <taxon>Cytophagia</taxon>
        <taxon>Cytophagales</taxon>
        <taxon>Leadbetterellaceae</taxon>
        <taxon>Lacihabitans</taxon>
    </lineage>
</organism>
<dbReference type="InterPro" id="IPR011006">
    <property type="entry name" value="CheY-like_superfamily"/>
</dbReference>
<proteinExistence type="predicted"/>
<dbReference type="CDD" id="cd00156">
    <property type="entry name" value="REC"/>
    <property type="match status" value="1"/>
</dbReference>
<dbReference type="Proteomes" id="UP001595616">
    <property type="component" value="Unassembled WGS sequence"/>
</dbReference>
<dbReference type="InterPro" id="IPR001789">
    <property type="entry name" value="Sig_transdc_resp-reg_receiver"/>
</dbReference>
<evidence type="ECO:0000256" key="1">
    <source>
        <dbReference type="ARBA" id="ARBA00022553"/>
    </source>
</evidence>
<dbReference type="PANTHER" id="PTHR44591">
    <property type="entry name" value="STRESS RESPONSE REGULATOR PROTEIN 1"/>
    <property type="match status" value="1"/>
</dbReference>
<keyword evidence="1 2" id="KW-0597">Phosphoprotein</keyword>
<dbReference type="InterPro" id="IPR050595">
    <property type="entry name" value="Bact_response_regulator"/>
</dbReference>
<dbReference type="SMART" id="SM00448">
    <property type="entry name" value="REC"/>
    <property type="match status" value="1"/>
</dbReference>
<dbReference type="SUPFAM" id="SSF52172">
    <property type="entry name" value="CheY-like"/>
    <property type="match status" value="1"/>
</dbReference>
<sequence length="116" mass="13092">MKKVLIIDDEIDICMMLKAYLQKNNFEVNYACSLKDGLQNLGKTSPDYLILDNNLPDGLGVSSIKKIKSQSPNTFIIMLSAMTSVKNTAIENGVDYFLKKPFRLNEINQILNFGQK</sequence>
<evidence type="ECO:0000256" key="2">
    <source>
        <dbReference type="PROSITE-ProRule" id="PRU00169"/>
    </source>
</evidence>
<evidence type="ECO:0000313" key="5">
    <source>
        <dbReference type="Proteomes" id="UP001595616"/>
    </source>
</evidence>
<protein>
    <submittedName>
        <fullName evidence="4">Response regulator transcription factor</fullName>
    </submittedName>
</protein>
<dbReference type="PANTHER" id="PTHR44591:SF3">
    <property type="entry name" value="RESPONSE REGULATORY DOMAIN-CONTAINING PROTEIN"/>
    <property type="match status" value="1"/>
</dbReference>
<dbReference type="PROSITE" id="PS50110">
    <property type="entry name" value="RESPONSE_REGULATORY"/>
    <property type="match status" value="1"/>
</dbReference>
<comment type="caution">
    <text evidence="4">The sequence shown here is derived from an EMBL/GenBank/DDBJ whole genome shotgun (WGS) entry which is preliminary data.</text>
</comment>
<dbReference type="RefSeq" id="WP_379836174.1">
    <property type="nucleotide sequence ID" value="NZ_JBHRYQ010000001.1"/>
</dbReference>
<feature type="modified residue" description="4-aspartylphosphate" evidence="2">
    <location>
        <position position="52"/>
    </location>
</feature>
<dbReference type="EMBL" id="JBHRYQ010000001">
    <property type="protein sequence ID" value="MFC3810226.1"/>
    <property type="molecule type" value="Genomic_DNA"/>
</dbReference>
<name>A0ABV7YTE7_9BACT</name>
<dbReference type="Pfam" id="PF00072">
    <property type="entry name" value="Response_reg"/>
    <property type="match status" value="1"/>
</dbReference>
<evidence type="ECO:0000313" key="4">
    <source>
        <dbReference type="EMBL" id="MFC3810226.1"/>
    </source>
</evidence>
<keyword evidence="5" id="KW-1185">Reference proteome</keyword>
<evidence type="ECO:0000259" key="3">
    <source>
        <dbReference type="PROSITE" id="PS50110"/>
    </source>
</evidence>
<accession>A0ABV7YTE7</accession>
<gene>
    <name evidence="4" type="ORF">ACFOOI_06145</name>
</gene>
<reference evidence="5" key="1">
    <citation type="journal article" date="2019" name="Int. J. Syst. Evol. Microbiol.">
        <title>The Global Catalogue of Microorganisms (GCM) 10K type strain sequencing project: providing services to taxonomists for standard genome sequencing and annotation.</title>
        <authorList>
            <consortium name="The Broad Institute Genomics Platform"/>
            <consortium name="The Broad Institute Genome Sequencing Center for Infectious Disease"/>
            <person name="Wu L."/>
            <person name="Ma J."/>
        </authorList>
    </citation>
    <scope>NUCLEOTIDE SEQUENCE [LARGE SCALE GENOMIC DNA]</scope>
    <source>
        <strain evidence="5">CECT 7956</strain>
    </source>
</reference>